<dbReference type="Proteomes" id="UP000765509">
    <property type="component" value="Unassembled WGS sequence"/>
</dbReference>
<gene>
    <name evidence="2" type="ORF">O181_124645</name>
</gene>
<dbReference type="Pfam" id="PF07727">
    <property type="entry name" value="RVT_2"/>
    <property type="match status" value="1"/>
</dbReference>
<dbReference type="OrthoDB" id="422540at2759"/>
<comment type="caution">
    <text evidence="2">The sequence shown here is derived from an EMBL/GenBank/DDBJ whole genome shotgun (WGS) entry which is preliminary data.</text>
</comment>
<sequence>TILQDIGFWANKEDQSTYVYNQEGKTAILWIHVDDEVMETNDNQVRKTLKEELTKYLKLKWDDKLSSIVGIKASQKGNKFHLKQLGLINKLVSTSMNNFTACKPPSRETLKLNVAGQMD</sequence>
<proteinExistence type="predicted"/>
<accession>A0A9Q3Q5C9</accession>
<dbReference type="EMBL" id="AVOT02119471">
    <property type="protein sequence ID" value="MBW0584930.1"/>
    <property type="molecule type" value="Genomic_DNA"/>
</dbReference>
<evidence type="ECO:0000259" key="1">
    <source>
        <dbReference type="Pfam" id="PF07727"/>
    </source>
</evidence>
<evidence type="ECO:0000313" key="3">
    <source>
        <dbReference type="Proteomes" id="UP000765509"/>
    </source>
</evidence>
<organism evidence="2 3">
    <name type="scientific">Austropuccinia psidii MF-1</name>
    <dbReference type="NCBI Taxonomy" id="1389203"/>
    <lineage>
        <taxon>Eukaryota</taxon>
        <taxon>Fungi</taxon>
        <taxon>Dikarya</taxon>
        <taxon>Basidiomycota</taxon>
        <taxon>Pucciniomycotina</taxon>
        <taxon>Pucciniomycetes</taxon>
        <taxon>Pucciniales</taxon>
        <taxon>Sphaerophragmiaceae</taxon>
        <taxon>Austropuccinia</taxon>
    </lineage>
</organism>
<feature type="non-terminal residue" evidence="2">
    <location>
        <position position="1"/>
    </location>
</feature>
<feature type="domain" description="Reverse transcriptase Ty1/copia-type" evidence="1">
    <location>
        <begin position="2"/>
        <end position="102"/>
    </location>
</feature>
<dbReference type="AlphaFoldDB" id="A0A9Q3Q5C9"/>
<reference evidence="2" key="1">
    <citation type="submission" date="2021-03" db="EMBL/GenBank/DDBJ databases">
        <title>Draft genome sequence of rust myrtle Austropuccinia psidii MF-1, a brazilian biotype.</title>
        <authorList>
            <person name="Quecine M.C."/>
            <person name="Pachon D.M.R."/>
            <person name="Bonatelli M.L."/>
            <person name="Correr F.H."/>
            <person name="Franceschini L.M."/>
            <person name="Leite T.F."/>
            <person name="Margarido G.R.A."/>
            <person name="Almeida C.A."/>
            <person name="Ferrarezi J.A."/>
            <person name="Labate C.A."/>
        </authorList>
    </citation>
    <scope>NUCLEOTIDE SEQUENCE</scope>
    <source>
        <strain evidence="2">MF-1</strain>
    </source>
</reference>
<name>A0A9Q3Q5C9_9BASI</name>
<protein>
    <recommendedName>
        <fullName evidence="1">Reverse transcriptase Ty1/copia-type domain-containing protein</fullName>
    </recommendedName>
</protein>
<keyword evidence="3" id="KW-1185">Reference proteome</keyword>
<dbReference type="InterPro" id="IPR013103">
    <property type="entry name" value="RVT_2"/>
</dbReference>
<evidence type="ECO:0000313" key="2">
    <source>
        <dbReference type="EMBL" id="MBW0584930.1"/>
    </source>
</evidence>